<evidence type="ECO:0000313" key="13">
    <source>
        <dbReference type="EMBL" id="VVC76509.1"/>
    </source>
</evidence>
<dbReference type="Gene3D" id="3.90.226.10">
    <property type="entry name" value="2-enoyl-CoA Hydratase, Chain A, domain 1"/>
    <property type="match status" value="1"/>
</dbReference>
<evidence type="ECO:0000259" key="12">
    <source>
        <dbReference type="Pfam" id="PF08496"/>
    </source>
</evidence>
<reference evidence="13 14" key="1">
    <citation type="submission" date="2019-08" db="EMBL/GenBank/DDBJ databases">
        <authorList>
            <person name="Guy L."/>
        </authorList>
    </citation>
    <scope>NUCLEOTIDE SEQUENCE [LARGE SCALE GENOMIC DNA]</scope>
    <source>
        <strain evidence="13 14">SGT-108</strain>
    </source>
</reference>
<keyword evidence="7" id="KW-0720">Serine protease</keyword>
<evidence type="ECO:0000256" key="6">
    <source>
        <dbReference type="ARBA" id="ARBA00022801"/>
    </source>
</evidence>
<dbReference type="CDD" id="cd07023">
    <property type="entry name" value="S49_Sppa_N_C"/>
    <property type="match status" value="1"/>
</dbReference>
<evidence type="ECO:0000256" key="8">
    <source>
        <dbReference type="ARBA" id="ARBA00022989"/>
    </source>
</evidence>
<accession>A0A5E4PHM2</accession>
<name>A0A5E4PHM2_9COXI</name>
<dbReference type="NCBIfam" id="NF008745">
    <property type="entry name" value="PRK11778.1"/>
    <property type="match status" value="1"/>
</dbReference>
<evidence type="ECO:0000256" key="2">
    <source>
        <dbReference type="ARBA" id="ARBA00008683"/>
    </source>
</evidence>
<protein>
    <submittedName>
        <fullName evidence="13">Putative protease SohB</fullName>
    </submittedName>
</protein>
<dbReference type="PANTHER" id="PTHR42987:SF4">
    <property type="entry name" value="PROTEASE SOHB-RELATED"/>
    <property type="match status" value="1"/>
</dbReference>
<dbReference type="EMBL" id="LR699119">
    <property type="protein sequence ID" value="VVC76509.1"/>
    <property type="molecule type" value="Genomic_DNA"/>
</dbReference>
<dbReference type="GO" id="GO:0005886">
    <property type="term" value="C:plasma membrane"/>
    <property type="evidence" value="ECO:0007669"/>
    <property type="project" value="UniProtKB-SubCell"/>
</dbReference>
<comment type="similarity">
    <text evidence="2">Belongs to the peptidase S49 family.</text>
</comment>
<keyword evidence="8 10" id="KW-1133">Transmembrane helix</keyword>
<keyword evidence="14" id="KW-1185">Reference proteome</keyword>
<feature type="transmembrane region" description="Helical" evidence="10">
    <location>
        <begin position="181"/>
        <end position="198"/>
    </location>
</feature>
<dbReference type="Pfam" id="PF08496">
    <property type="entry name" value="Peptidase_S49_N"/>
    <property type="match status" value="1"/>
</dbReference>
<evidence type="ECO:0000313" key="14">
    <source>
        <dbReference type="Proteomes" id="UP000324194"/>
    </source>
</evidence>
<dbReference type="InterPro" id="IPR029045">
    <property type="entry name" value="ClpP/crotonase-like_dom_sf"/>
</dbReference>
<evidence type="ECO:0000256" key="1">
    <source>
        <dbReference type="ARBA" id="ARBA00004236"/>
    </source>
</evidence>
<dbReference type="Pfam" id="PF01343">
    <property type="entry name" value="Peptidase_S49"/>
    <property type="match status" value="1"/>
</dbReference>
<keyword evidence="6" id="KW-0378">Hydrolase</keyword>
<dbReference type="InterPro" id="IPR002142">
    <property type="entry name" value="Peptidase_S49"/>
</dbReference>
<dbReference type="InterPro" id="IPR047272">
    <property type="entry name" value="S49_SppA_C"/>
</dbReference>
<dbReference type="Proteomes" id="UP000324194">
    <property type="component" value="Chromosome 1"/>
</dbReference>
<evidence type="ECO:0000256" key="9">
    <source>
        <dbReference type="ARBA" id="ARBA00023136"/>
    </source>
</evidence>
<evidence type="ECO:0000259" key="11">
    <source>
        <dbReference type="Pfam" id="PF01343"/>
    </source>
</evidence>
<feature type="domain" description="Peptidase S49 N-terminal proteobacteria" evidence="12">
    <location>
        <begin position="4"/>
        <end position="149"/>
    </location>
</feature>
<organism evidence="13 14">
    <name type="scientific">Aquicella siphonis</name>
    <dbReference type="NCBI Taxonomy" id="254247"/>
    <lineage>
        <taxon>Bacteria</taxon>
        <taxon>Pseudomonadati</taxon>
        <taxon>Pseudomonadota</taxon>
        <taxon>Gammaproteobacteria</taxon>
        <taxon>Legionellales</taxon>
        <taxon>Coxiellaceae</taxon>
        <taxon>Aquicella</taxon>
    </lineage>
</organism>
<dbReference type="GO" id="GO:0006508">
    <property type="term" value="P:proteolysis"/>
    <property type="evidence" value="ECO:0007669"/>
    <property type="project" value="UniProtKB-KW"/>
</dbReference>
<keyword evidence="4 13" id="KW-0645">Protease</keyword>
<keyword evidence="5 10" id="KW-0812">Transmembrane</keyword>
<sequence length="333" mass="37316">MSDMFMQLGLFAAKSIIIVLMVLTVMIVFFILLAKSKEKTKGRLVIKNLNHKFNETKEAILAETLPKKQFKQFLKDRKAEEKARQKAGQSEKNIFVLRFHGDMKASAVSSLSEEISAILNIATPADEVMLCLESAGGVVHGYGLAAAQLMRIRARNIPLVVAVDKIAASGGYMMACVANKILSAPFAIIGSIGVVVQLPNFNRLLKDKHVDYELHTAGEFKRTITLFGENTDEGREKLQHEIEDIHKLFKELIREHRKQIDIQKVATGEHWLGLQALTLNLVDEIRTSDDYLLQQSKNSKLFEVSYETKKPLLARLSGGASMLREKLFGFSML</sequence>
<dbReference type="GO" id="GO:0004252">
    <property type="term" value="F:serine-type endopeptidase activity"/>
    <property type="evidence" value="ECO:0007669"/>
    <property type="project" value="InterPro"/>
</dbReference>
<dbReference type="SUPFAM" id="SSF52096">
    <property type="entry name" value="ClpP/crotonase"/>
    <property type="match status" value="1"/>
</dbReference>
<dbReference type="AlphaFoldDB" id="A0A5E4PHM2"/>
<feature type="transmembrane region" description="Helical" evidence="10">
    <location>
        <begin position="12"/>
        <end position="34"/>
    </location>
</feature>
<evidence type="ECO:0000256" key="5">
    <source>
        <dbReference type="ARBA" id="ARBA00022692"/>
    </source>
</evidence>
<comment type="subcellular location">
    <subcellularLocation>
        <location evidence="1">Cell membrane</location>
    </subcellularLocation>
</comment>
<dbReference type="KEGG" id="asip:AQUSIP_18220"/>
<keyword evidence="3" id="KW-1003">Cell membrane</keyword>
<proteinExistence type="inferred from homology"/>
<keyword evidence="9 10" id="KW-0472">Membrane</keyword>
<dbReference type="Gene3D" id="6.20.330.10">
    <property type="match status" value="1"/>
</dbReference>
<evidence type="ECO:0000256" key="7">
    <source>
        <dbReference type="ARBA" id="ARBA00022825"/>
    </source>
</evidence>
<evidence type="ECO:0000256" key="4">
    <source>
        <dbReference type="ARBA" id="ARBA00022670"/>
    </source>
</evidence>
<dbReference type="InterPro" id="IPR013703">
    <property type="entry name" value="Peptidase_S49_N_proteobac"/>
</dbReference>
<dbReference type="PANTHER" id="PTHR42987">
    <property type="entry name" value="PEPTIDASE S49"/>
    <property type="match status" value="1"/>
</dbReference>
<evidence type="ECO:0000256" key="3">
    <source>
        <dbReference type="ARBA" id="ARBA00022475"/>
    </source>
</evidence>
<feature type="domain" description="Peptidase S49" evidence="11">
    <location>
        <begin position="153"/>
        <end position="298"/>
    </location>
</feature>
<gene>
    <name evidence="13" type="primary">sohB</name>
    <name evidence="13" type="ORF">AQUSIP_18220</name>
</gene>
<dbReference type="RefSeq" id="WP_197737311.1">
    <property type="nucleotide sequence ID" value="NZ_LR699119.1"/>
</dbReference>
<evidence type="ECO:0000256" key="10">
    <source>
        <dbReference type="SAM" id="Phobius"/>
    </source>
</evidence>